<evidence type="ECO:0000313" key="3">
    <source>
        <dbReference type="EMBL" id="AEG15719.1"/>
    </source>
</evidence>
<sequence>MNESSSIKLLGELTQGTRCRVVRVNAQGSLRRRILTMGLVPGVEITVQGRAPLGDPMEIVFRGFRLTLRKEEANSLTPCWWKWQKSCGLYGREDIVMQCDAYILRKRIFGKNVETKPKV</sequence>
<dbReference type="Proteomes" id="UP000009229">
    <property type="component" value="Chromosome"/>
</dbReference>
<dbReference type="SMART" id="SM00899">
    <property type="entry name" value="FeoA"/>
    <property type="match status" value="1"/>
</dbReference>
<dbReference type="InterPro" id="IPR038157">
    <property type="entry name" value="FeoA_core_dom"/>
</dbReference>
<dbReference type="PANTHER" id="PTHR42954:SF2">
    <property type="entry name" value="FE(2+) TRANSPORT PROTEIN A"/>
    <property type="match status" value="1"/>
</dbReference>
<evidence type="ECO:0000256" key="1">
    <source>
        <dbReference type="ARBA" id="ARBA00023004"/>
    </source>
</evidence>
<dbReference type="InterPro" id="IPR008988">
    <property type="entry name" value="Transcriptional_repressor_C"/>
</dbReference>
<name>A0AAU8PAP5_DESK7</name>
<dbReference type="SUPFAM" id="SSF50037">
    <property type="entry name" value="C-terminal domain of transcriptional repressors"/>
    <property type="match status" value="1"/>
</dbReference>
<dbReference type="InterPro" id="IPR052713">
    <property type="entry name" value="FeoA"/>
</dbReference>
<dbReference type="InterPro" id="IPR007167">
    <property type="entry name" value="Fe-transptr_FeoA-like"/>
</dbReference>
<dbReference type="GO" id="GO:0046914">
    <property type="term" value="F:transition metal ion binding"/>
    <property type="evidence" value="ECO:0007669"/>
    <property type="project" value="InterPro"/>
</dbReference>
<evidence type="ECO:0000313" key="4">
    <source>
        <dbReference type="Proteomes" id="UP000009229"/>
    </source>
</evidence>
<accession>A0AAU8PAP5</accession>
<dbReference type="Pfam" id="PF04023">
    <property type="entry name" value="FeoA"/>
    <property type="match status" value="1"/>
</dbReference>
<keyword evidence="4" id="KW-1185">Reference proteome</keyword>
<reference evidence="4" key="1">
    <citation type="submission" date="2011-05" db="EMBL/GenBank/DDBJ databases">
        <title>Complete sequence of Desulfotomaculum kuznetsovii DSM 6115.</title>
        <authorList>
            <person name="Lucas S."/>
            <person name="Han J."/>
            <person name="Lapidus A."/>
            <person name="Cheng J.-F."/>
            <person name="Goodwin L."/>
            <person name="Pitluck S."/>
            <person name="Peters L."/>
            <person name="Mikhailova N."/>
            <person name="Lu M."/>
            <person name="Saunders E."/>
            <person name="Han C."/>
            <person name="Tapia R."/>
            <person name="Land M."/>
            <person name="Hauser L."/>
            <person name="Kyrpides N."/>
            <person name="Ivanova N."/>
            <person name="Pagani I."/>
            <person name="Nazina T."/>
            <person name="Ivanova A."/>
            <person name="Parshina S."/>
            <person name="Kuever J."/>
            <person name="Muyzer G."/>
            <person name="Plugge C."/>
            <person name="Stams A."/>
            <person name="Woyke T."/>
        </authorList>
    </citation>
    <scope>NUCLEOTIDE SEQUENCE [LARGE SCALE GENOMIC DNA]</scope>
    <source>
        <strain evidence="4">DSM 6115 / VKM B-1805 / 17</strain>
    </source>
</reference>
<gene>
    <name evidence="3" type="ordered locus">Desku_2179</name>
</gene>
<evidence type="ECO:0000259" key="2">
    <source>
        <dbReference type="SMART" id="SM00899"/>
    </source>
</evidence>
<organism evidence="3 4">
    <name type="scientific">Desulfofundulus kuznetsovii (strain DSM 6115 / VKM B-1805 / 17)</name>
    <name type="common">Desulfotomaculum kuznetsovii</name>
    <dbReference type="NCBI Taxonomy" id="760568"/>
    <lineage>
        <taxon>Bacteria</taxon>
        <taxon>Bacillati</taxon>
        <taxon>Bacillota</taxon>
        <taxon>Clostridia</taxon>
        <taxon>Eubacteriales</taxon>
        <taxon>Peptococcaceae</taxon>
        <taxon>Desulfofundulus</taxon>
    </lineage>
</organism>
<dbReference type="Gene3D" id="2.30.30.90">
    <property type="match status" value="1"/>
</dbReference>
<feature type="domain" description="Ferrous iron transporter FeoA-like" evidence="2">
    <location>
        <begin position="8"/>
        <end position="78"/>
    </location>
</feature>
<keyword evidence="1" id="KW-0408">Iron</keyword>
<dbReference type="EMBL" id="CP002770">
    <property type="protein sequence ID" value="AEG15719.1"/>
    <property type="molecule type" value="Genomic_DNA"/>
</dbReference>
<protein>
    <submittedName>
        <fullName evidence="3">FeoA family protein</fullName>
    </submittedName>
</protein>
<dbReference type="KEGG" id="dku:Desku_2179"/>
<proteinExistence type="predicted"/>
<dbReference type="RefSeq" id="WP_013823233.1">
    <property type="nucleotide sequence ID" value="NC_015573.1"/>
</dbReference>
<dbReference type="PANTHER" id="PTHR42954">
    <property type="entry name" value="FE(2+) TRANSPORT PROTEIN A"/>
    <property type="match status" value="1"/>
</dbReference>
<dbReference type="AlphaFoldDB" id="A0AAU8PAP5"/>